<accession>A0A3A9VTP4</accession>
<dbReference type="GO" id="GO:0046677">
    <property type="term" value="P:response to antibiotic"/>
    <property type="evidence" value="ECO:0007669"/>
    <property type="project" value="UniProtKB-KW"/>
</dbReference>
<dbReference type="PANTHER" id="PTHR43229">
    <property type="entry name" value="NODULATION PROTEIN J"/>
    <property type="match status" value="1"/>
</dbReference>
<dbReference type="AlphaFoldDB" id="A0A3A9VTP4"/>
<dbReference type="PANTHER" id="PTHR43229:SF6">
    <property type="entry name" value="ABC-TYPE MULTIDRUG TRANSPORT SYSTEM, PERMEASE COMPONENT"/>
    <property type="match status" value="1"/>
</dbReference>
<evidence type="ECO:0000256" key="4">
    <source>
        <dbReference type="ARBA" id="ARBA00023136"/>
    </source>
</evidence>
<dbReference type="InterPro" id="IPR000412">
    <property type="entry name" value="ABC_2_transport"/>
</dbReference>
<dbReference type="InterPro" id="IPR013525">
    <property type="entry name" value="ABC2_TM"/>
</dbReference>
<evidence type="ECO:0000256" key="5">
    <source>
        <dbReference type="ARBA" id="ARBA00023251"/>
    </source>
</evidence>
<dbReference type="EMBL" id="RBDX01000038">
    <property type="protein sequence ID" value="RKN04258.1"/>
    <property type="molecule type" value="Genomic_DNA"/>
</dbReference>
<dbReference type="OrthoDB" id="4239003at2"/>
<feature type="transmembrane region" description="Helical" evidence="6">
    <location>
        <begin position="138"/>
        <end position="157"/>
    </location>
</feature>
<keyword evidence="10" id="KW-1185">Reference proteome</keyword>
<reference evidence="10 11" key="1">
    <citation type="submission" date="2018-09" db="EMBL/GenBank/DDBJ databases">
        <title>Streptomyces sp. nov. DS1-2, an endophytic actinomycete isolated from roots of Dendrobium scabrilingue.</title>
        <authorList>
            <person name="Kuncharoen N."/>
            <person name="Kudo T."/>
            <person name="Ohkuma M."/>
            <person name="Yuki M."/>
            <person name="Tanasupawat S."/>
        </authorList>
    </citation>
    <scope>NUCLEOTIDE SEQUENCE [LARGE SCALE GENOMIC DNA]</scope>
    <source>
        <strain evidence="8 11">AZ1-7</strain>
        <strain evidence="9 10">DS1-2</strain>
    </source>
</reference>
<evidence type="ECO:0000259" key="7">
    <source>
        <dbReference type="Pfam" id="PF01061"/>
    </source>
</evidence>
<name>A0A3A9VTP4_9ACTN</name>
<evidence type="ECO:0000313" key="9">
    <source>
        <dbReference type="EMBL" id="RKN14776.1"/>
    </source>
</evidence>
<proteinExistence type="predicted"/>
<dbReference type="Proteomes" id="UP000275024">
    <property type="component" value="Unassembled WGS sequence"/>
</dbReference>
<feature type="domain" description="ABC-2 type transporter transmembrane" evidence="7">
    <location>
        <begin position="2"/>
        <end position="182"/>
    </location>
</feature>
<dbReference type="EMBL" id="RBDY01000037">
    <property type="protein sequence ID" value="RKN14776.1"/>
    <property type="molecule type" value="Genomic_DNA"/>
</dbReference>
<keyword evidence="2 6" id="KW-0812">Transmembrane</keyword>
<protein>
    <submittedName>
        <fullName evidence="8">ABC transporter permease</fullName>
    </submittedName>
</protein>
<comment type="subcellular location">
    <subcellularLocation>
        <location evidence="1">Membrane</location>
        <topology evidence="1">Multi-pass membrane protein</topology>
    </subcellularLocation>
</comment>
<evidence type="ECO:0000313" key="10">
    <source>
        <dbReference type="Proteomes" id="UP000268652"/>
    </source>
</evidence>
<feature type="transmembrane region" description="Helical" evidence="6">
    <location>
        <begin position="104"/>
        <end position="126"/>
    </location>
</feature>
<keyword evidence="5" id="KW-0046">Antibiotic resistance</keyword>
<evidence type="ECO:0000313" key="11">
    <source>
        <dbReference type="Proteomes" id="UP000275024"/>
    </source>
</evidence>
<organism evidence="8 11">
    <name type="scientific">Streptomyces radicis</name>
    <dbReference type="NCBI Taxonomy" id="1750517"/>
    <lineage>
        <taxon>Bacteria</taxon>
        <taxon>Bacillati</taxon>
        <taxon>Actinomycetota</taxon>
        <taxon>Actinomycetes</taxon>
        <taxon>Kitasatosporales</taxon>
        <taxon>Streptomycetaceae</taxon>
        <taxon>Streptomyces</taxon>
    </lineage>
</organism>
<dbReference type="Proteomes" id="UP000268652">
    <property type="component" value="Unassembled WGS sequence"/>
</dbReference>
<evidence type="ECO:0000256" key="2">
    <source>
        <dbReference type="ARBA" id="ARBA00022692"/>
    </source>
</evidence>
<dbReference type="PIRSF" id="PIRSF006648">
    <property type="entry name" value="DrrB"/>
    <property type="match status" value="1"/>
</dbReference>
<dbReference type="GO" id="GO:0140359">
    <property type="term" value="F:ABC-type transporter activity"/>
    <property type="evidence" value="ECO:0007669"/>
    <property type="project" value="InterPro"/>
</dbReference>
<dbReference type="GO" id="GO:0043190">
    <property type="term" value="C:ATP-binding cassette (ABC) transporter complex"/>
    <property type="evidence" value="ECO:0007669"/>
    <property type="project" value="InterPro"/>
</dbReference>
<dbReference type="PRINTS" id="PR00164">
    <property type="entry name" value="ABC2TRNSPORT"/>
</dbReference>
<keyword evidence="3 6" id="KW-1133">Transmembrane helix</keyword>
<feature type="transmembrane region" description="Helical" evidence="6">
    <location>
        <begin position="194"/>
        <end position="213"/>
    </location>
</feature>
<dbReference type="Pfam" id="PF01061">
    <property type="entry name" value="ABC2_membrane"/>
    <property type="match status" value="1"/>
</dbReference>
<feature type="transmembrane region" description="Helical" evidence="6">
    <location>
        <begin position="70"/>
        <end position="98"/>
    </location>
</feature>
<gene>
    <name evidence="9" type="ORF">D7318_28910</name>
    <name evidence="8" type="ORF">D7319_29150</name>
</gene>
<evidence type="ECO:0000256" key="1">
    <source>
        <dbReference type="ARBA" id="ARBA00004141"/>
    </source>
</evidence>
<sequence length="229" mass="23992">MFVEPGVQLLFFGLLGTFGPYDTEFYVVGNAVRLMATSALFGTASVIVAERSQGTLTALLATPTPAAETFYGRALLQGVSGILTGVFTLGLGVVVFDLDLSYDAWGWALLAMIVTAVSLSGLGLLLANISLLGTDPNLVLNIVFYSLMVITGANFPLSDLPAPLAMLGEITPMTHGLEAVRRALDGDSAGVLPLLGQELAVGAFFGLVAVVALRRAEIRARRTGTLELM</sequence>
<comment type="caution">
    <text evidence="8">The sequence shown here is derived from an EMBL/GenBank/DDBJ whole genome shotgun (WGS) entry which is preliminary data.</text>
</comment>
<evidence type="ECO:0000256" key="6">
    <source>
        <dbReference type="SAM" id="Phobius"/>
    </source>
</evidence>
<keyword evidence="4 6" id="KW-0472">Membrane</keyword>
<dbReference type="InterPro" id="IPR051784">
    <property type="entry name" value="Nod_factor_ABC_transporter"/>
</dbReference>
<evidence type="ECO:0000313" key="8">
    <source>
        <dbReference type="EMBL" id="RKN04258.1"/>
    </source>
</evidence>
<evidence type="ECO:0000256" key="3">
    <source>
        <dbReference type="ARBA" id="ARBA00022989"/>
    </source>
</evidence>